<dbReference type="Proteomes" id="UP000184035">
    <property type="component" value="Unassembled WGS sequence"/>
</dbReference>
<dbReference type="AlphaFoldDB" id="A0A1M4UIH5"/>
<organism evidence="1 2">
    <name type="scientific">Clostridium fallax</name>
    <dbReference type="NCBI Taxonomy" id="1533"/>
    <lineage>
        <taxon>Bacteria</taxon>
        <taxon>Bacillati</taxon>
        <taxon>Bacillota</taxon>
        <taxon>Clostridia</taxon>
        <taxon>Eubacteriales</taxon>
        <taxon>Clostridiaceae</taxon>
        <taxon>Clostridium</taxon>
    </lineage>
</organism>
<accession>A0A1M4UIH5</accession>
<dbReference type="RefSeq" id="WP_278337206.1">
    <property type="nucleotide sequence ID" value="NZ_FQVM01000005.1"/>
</dbReference>
<protein>
    <submittedName>
        <fullName evidence="1">Uncharacterized protein</fullName>
    </submittedName>
</protein>
<evidence type="ECO:0000313" key="1">
    <source>
        <dbReference type="EMBL" id="SHE56536.1"/>
    </source>
</evidence>
<name>A0A1M4UIH5_9CLOT</name>
<gene>
    <name evidence="1" type="ORF">SAMN05443638_10538</name>
</gene>
<reference evidence="1 2" key="1">
    <citation type="submission" date="2016-11" db="EMBL/GenBank/DDBJ databases">
        <authorList>
            <person name="Jaros S."/>
            <person name="Januszkiewicz K."/>
            <person name="Wedrychowicz H."/>
        </authorList>
    </citation>
    <scope>NUCLEOTIDE SEQUENCE [LARGE SCALE GENOMIC DNA]</scope>
    <source>
        <strain evidence="1 2">DSM 2631</strain>
    </source>
</reference>
<keyword evidence="2" id="KW-1185">Reference proteome</keyword>
<dbReference type="EMBL" id="FQVM01000005">
    <property type="protein sequence ID" value="SHE56536.1"/>
    <property type="molecule type" value="Genomic_DNA"/>
</dbReference>
<evidence type="ECO:0000313" key="2">
    <source>
        <dbReference type="Proteomes" id="UP000184035"/>
    </source>
</evidence>
<proteinExistence type="predicted"/>
<dbReference type="STRING" id="1533.SAMN05443638_10538"/>
<sequence>MKATNYSYSLSREQIELKAKGYGMHYSDECKVIFDKELKEK</sequence>